<feature type="transmembrane region" description="Helical" evidence="12">
    <location>
        <begin position="70"/>
        <end position="92"/>
    </location>
</feature>
<dbReference type="EMBL" id="JADBDZ010000001">
    <property type="protein sequence ID" value="MBE1530483.1"/>
    <property type="molecule type" value="Genomic_DNA"/>
</dbReference>
<keyword evidence="4" id="KW-0597">Phosphoprotein</keyword>
<dbReference type="SMART" id="SM00387">
    <property type="entry name" value="HATPase_c"/>
    <property type="match status" value="1"/>
</dbReference>
<evidence type="ECO:0000256" key="8">
    <source>
        <dbReference type="ARBA" id="ARBA00022989"/>
    </source>
</evidence>
<evidence type="ECO:0000313" key="15">
    <source>
        <dbReference type="EMBL" id="MBE1530483.1"/>
    </source>
</evidence>
<dbReference type="EC" id="2.7.13.3" evidence="3"/>
<evidence type="ECO:0000256" key="5">
    <source>
        <dbReference type="ARBA" id="ARBA00022679"/>
    </source>
</evidence>
<evidence type="ECO:0000256" key="1">
    <source>
        <dbReference type="ARBA" id="ARBA00000085"/>
    </source>
</evidence>
<dbReference type="SMART" id="SM00388">
    <property type="entry name" value="HisKA"/>
    <property type="match status" value="1"/>
</dbReference>
<dbReference type="InterPro" id="IPR004358">
    <property type="entry name" value="Sig_transdc_His_kin-like_C"/>
</dbReference>
<dbReference type="CDD" id="cd00082">
    <property type="entry name" value="HisKA"/>
    <property type="match status" value="1"/>
</dbReference>
<dbReference type="InterPro" id="IPR036890">
    <property type="entry name" value="HATPase_C_sf"/>
</dbReference>
<dbReference type="InterPro" id="IPR036097">
    <property type="entry name" value="HisK_dim/P_sf"/>
</dbReference>
<evidence type="ECO:0000256" key="9">
    <source>
        <dbReference type="ARBA" id="ARBA00023012"/>
    </source>
</evidence>
<evidence type="ECO:0000256" key="6">
    <source>
        <dbReference type="ARBA" id="ARBA00022692"/>
    </source>
</evidence>
<keyword evidence="7 15" id="KW-0418">Kinase</keyword>
<dbReference type="InterPro" id="IPR050428">
    <property type="entry name" value="TCS_sensor_his_kinase"/>
</dbReference>
<feature type="compositionally biased region" description="Basic and acidic residues" evidence="11">
    <location>
        <begin position="23"/>
        <end position="39"/>
    </location>
</feature>
<feature type="region of interest" description="Disordered" evidence="11">
    <location>
        <begin position="1"/>
        <end position="50"/>
    </location>
</feature>
<feature type="region of interest" description="Disordered" evidence="11">
    <location>
        <begin position="350"/>
        <end position="373"/>
    </location>
</feature>
<evidence type="ECO:0000313" key="16">
    <source>
        <dbReference type="Proteomes" id="UP000627838"/>
    </source>
</evidence>
<dbReference type="Pfam" id="PF00512">
    <property type="entry name" value="HisKA"/>
    <property type="match status" value="1"/>
</dbReference>
<dbReference type="SUPFAM" id="SSF55874">
    <property type="entry name" value="ATPase domain of HSP90 chaperone/DNA topoisomerase II/histidine kinase"/>
    <property type="match status" value="1"/>
</dbReference>
<dbReference type="PROSITE" id="PS50109">
    <property type="entry name" value="HIS_KIN"/>
    <property type="match status" value="1"/>
</dbReference>
<comment type="caution">
    <text evidence="15">The sequence shown here is derived from an EMBL/GenBank/DDBJ whole genome shotgun (WGS) entry which is preliminary data.</text>
</comment>
<dbReference type="PANTHER" id="PTHR45436:SF5">
    <property type="entry name" value="SENSOR HISTIDINE KINASE TRCS"/>
    <property type="match status" value="1"/>
</dbReference>
<dbReference type="SUPFAM" id="SSF47384">
    <property type="entry name" value="Homodimeric domain of signal transducing histidine kinase"/>
    <property type="match status" value="1"/>
</dbReference>
<organism evidence="15 16">
    <name type="scientific">Actinomadura algeriensis</name>
    <dbReference type="NCBI Taxonomy" id="1679523"/>
    <lineage>
        <taxon>Bacteria</taxon>
        <taxon>Bacillati</taxon>
        <taxon>Actinomycetota</taxon>
        <taxon>Actinomycetes</taxon>
        <taxon>Streptosporangiales</taxon>
        <taxon>Thermomonosporaceae</taxon>
        <taxon>Actinomadura</taxon>
    </lineage>
</organism>
<protein>
    <recommendedName>
        <fullName evidence="3">histidine kinase</fullName>
        <ecNumber evidence="3">2.7.13.3</ecNumber>
    </recommendedName>
</protein>
<keyword evidence="9" id="KW-0902">Two-component regulatory system</keyword>
<dbReference type="Proteomes" id="UP000627838">
    <property type="component" value="Unassembled WGS sequence"/>
</dbReference>
<evidence type="ECO:0000256" key="3">
    <source>
        <dbReference type="ARBA" id="ARBA00012438"/>
    </source>
</evidence>
<keyword evidence="8 12" id="KW-1133">Transmembrane helix</keyword>
<dbReference type="RefSeq" id="WP_318783891.1">
    <property type="nucleotide sequence ID" value="NZ_JADBDZ010000001.1"/>
</dbReference>
<evidence type="ECO:0000256" key="10">
    <source>
        <dbReference type="ARBA" id="ARBA00023136"/>
    </source>
</evidence>
<dbReference type="InterPro" id="IPR003661">
    <property type="entry name" value="HisK_dim/P_dom"/>
</dbReference>
<accession>A0ABR9JIV2</accession>
<dbReference type="PRINTS" id="PR00344">
    <property type="entry name" value="BCTRLSENSOR"/>
</dbReference>
<dbReference type="Pfam" id="PF00672">
    <property type="entry name" value="HAMP"/>
    <property type="match status" value="1"/>
</dbReference>
<keyword evidence="16" id="KW-1185">Reference proteome</keyword>
<comment type="subcellular location">
    <subcellularLocation>
        <location evidence="2">Cell membrane</location>
    </subcellularLocation>
</comment>
<dbReference type="Pfam" id="PF02518">
    <property type="entry name" value="HATPase_c"/>
    <property type="match status" value="1"/>
</dbReference>
<dbReference type="InterPro" id="IPR003660">
    <property type="entry name" value="HAMP_dom"/>
</dbReference>
<evidence type="ECO:0000256" key="2">
    <source>
        <dbReference type="ARBA" id="ARBA00004236"/>
    </source>
</evidence>
<dbReference type="Gene3D" id="6.10.340.10">
    <property type="match status" value="1"/>
</dbReference>
<dbReference type="PANTHER" id="PTHR45436">
    <property type="entry name" value="SENSOR HISTIDINE KINASE YKOH"/>
    <property type="match status" value="1"/>
</dbReference>
<evidence type="ECO:0000256" key="12">
    <source>
        <dbReference type="SAM" id="Phobius"/>
    </source>
</evidence>
<comment type="catalytic activity">
    <reaction evidence="1">
        <text>ATP + protein L-histidine = ADP + protein N-phospho-L-histidine.</text>
        <dbReference type="EC" id="2.7.13.3"/>
    </reaction>
</comment>
<gene>
    <name evidence="15" type="ORF">H4W34_000316</name>
</gene>
<evidence type="ECO:0000259" key="14">
    <source>
        <dbReference type="PROSITE" id="PS50885"/>
    </source>
</evidence>
<evidence type="ECO:0000256" key="4">
    <source>
        <dbReference type="ARBA" id="ARBA00022553"/>
    </source>
</evidence>
<sequence>MDRATQGVYLYQGDNGITTSINETREPPRKREPAQRDGGGRALTPPSGLDDRRIAELARRQKGERRRTQLVQSGIALAIMSLASIGLGWVVAGRILRRLRVVTATTREISATDLHERLALPGPADELKDLGDTIDGLLARLEAAFEAQHRFVANASHELRTPMARQRTLSQVALADPDATVESLRDAHLRVIAAGRDQERLVDALLTLARGQAGIERRVPVDLGALTAQVVRSRRAEAGGRGLTLDVSSGAAIAAGDPGLAERLVINLVDNALRHNVPDGRVTVTTGTDRDRAVLTVENTGPVVPPDALERLFVPFQRLGTERTGRGDGLGLGLSIVRAIATAHEARLDAEPRPGGGLTITLRFPRPAPAPPG</sequence>
<keyword evidence="6 12" id="KW-0812">Transmembrane</keyword>
<proteinExistence type="predicted"/>
<evidence type="ECO:0000256" key="7">
    <source>
        <dbReference type="ARBA" id="ARBA00022777"/>
    </source>
</evidence>
<reference evidence="15 16" key="1">
    <citation type="submission" date="2020-10" db="EMBL/GenBank/DDBJ databases">
        <title>Sequencing the genomes of 1000 actinobacteria strains.</title>
        <authorList>
            <person name="Klenk H.-P."/>
        </authorList>
    </citation>
    <scope>NUCLEOTIDE SEQUENCE [LARGE SCALE GENOMIC DNA]</scope>
    <source>
        <strain evidence="15 16">DSM 46744</strain>
    </source>
</reference>
<dbReference type="InterPro" id="IPR003594">
    <property type="entry name" value="HATPase_dom"/>
</dbReference>
<dbReference type="SMART" id="SM00304">
    <property type="entry name" value="HAMP"/>
    <property type="match status" value="1"/>
</dbReference>
<name>A0ABR9JIV2_9ACTN</name>
<feature type="domain" description="Histidine kinase" evidence="13">
    <location>
        <begin position="154"/>
        <end position="368"/>
    </location>
</feature>
<feature type="domain" description="HAMP" evidence="14">
    <location>
        <begin position="93"/>
        <end position="146"/>
    </location>
</feature>
<dbReference type="GO" id="GO:0016301">
    <property type="term" value="F:kinase activity"/>
    <property type="evidence" value="ECO:0007669"/>
    <property type="project" value="UniProtKB-KW"/>
</dbReference>
<dbReference type="InterPro" id="IPR005467">
    <property type="entry name" value="His_kinase_dom"/>
</dbReference>
<keyword evidence="5" id="KW-0808">Transferase</keyword>
<dbReference type="Gene3D" id="3.30.565.10">
    <property type="entry name" value="Histidine kinase-like ATPase, C-terminal domain"/>
    <property type="match status" value="1"/>
</dbReference>
<evidence type="ECO:0000256" key="11">
    <source>
        <dbReference type="SAM" id="MobiDB-lite"/>
    </source>
</evidence>
<keyword evidence="10 12" id="KW-0472">Membrane</keyword>
<dbReference type="Gene3D" id="1.10.287.130">
    <property type="match status" value="1"/>
</dbReference>
<evidence type="ECO:0000259" key="13">
    <source>
        <dbReference type="PROSITE" id="PS50109"/>
    </source>
</evidence>
<dbReference type="PROSITE" id="PS50885">
    <property type="entry name" value="HAMP"/>
    <property type="match status" value="1"/>
</dbReference>